<evidence type="ECO:0000256" key="1">
    <source>
        <dbReference type="SAM" id="Phobius"/>
    </source>
</evidence>
<feature type="transmembrane region" description="Helical" evidence="1">
    <location>
        <begin position="212"/>
        <end position="231"/>
    </location>
</feature>
<dbReference type="InterPro" id="IPR032809">
    <property type="entry name" value="Put_HupE_UreJ"/>
</dbReference>
<organism evidence="2 3">
    <name type="scientific">Paenibacillus aceris</name>
    <dbReference type="NCBI Taxonomy" id="869555"/>
    <lineage>
        <taxon>Bacteria</taxon>
        <taxon>Bacillati</taxon>
        <taxon>Bacillota</taxon>
        <taxon>Bacilli</taxon>
        <taxon>Bacillales</taxon>
        <taxon>Paenibacillaceae</taxon>
        <taxon>Paenibacillus</taxon>
    </lineage>
</organism>
<protein>
    <submittedName>
        <fullName evidence="2">Hydrogenase/urease accessory protein HupE</fullName>
    </submittedName>
</protein>
<evidence type="ECO:0000313" key="2">
    <source>
        <dbReference type="EMBL" id="MBP1966179.1"/>
    </source>
</evidence>
<dbReference type="EMBL" id="JAGGKV010000019">
    <property type="protein sequence ID" value="MBP1966179.1"/>
    <property type="molecule type" value="Genomic_DNA"/>
</dbReference>
<feature type="transmembrane region" description="Helical" evidence="1">
    <location>
        <begin position="237"/>
        <end position="255"/>
    </location>
</feature>
<keyword evidence="1" id="KW-1133">Transmembrane helix</keyword>
<name>A0ABS4I5I4_9BACL</name>
<dbReference type="Pfam" id="PF13795">
    <property type="entry name" value="HupE_UreJ_2"/>
    <property type="match status" value="1"/>
</dbReference>
<keyword evidence="3" id="KW-1185">Reference proteome</keyword>
<evidence type="ECO:0000313" key="3">
    <source>
        <dbReference type="Proteomes" id="UP001519344"/>
    </source>
</evidence>
<proteinExistence type="predicted"/>
<comment type="caution">
    <text evidence="2">The sequence shown here is derived from an EMBL/GenBank/DDBJ whole genome shotgun (WGS) entry which is preliminary data.</text>
</comment>
<accession>A0ABS4I5I4</accession>
<sequence length="354" mass="39855">MIIWLSIMVGWCSIQLPAEAHQLNKGYSQITIEGRQAVYELFLPEEELPFIDANEDKHVTAEELATGRDRLADYVRQHVELKRDDETLAYRFVSAKLSDQGENPGITMHLEYTSRLAIGDLTVRYTAIFDDIDQNHVNFLTIVNGDDVVDTLFETGTRMHQYKSSGNGSALPTLLQYAWLGIKHIWTGYDHLLFLLSLLILAAGWRDVLRIVTAFTAAHSVTLLLTATEAIRVNSRLVEIAIALSIAYVAAENWFIRRKANTPRYRWLLTFAFGLVHGMGFAGALQETGLPSRYFIGSLLSFNVGIELGQLAIVAVILPFLLRSRLQKWYSPFVLGLSAVIFVFGVAWAIERAY</sequence>
<gene>
    <name evidence="2" type="ORF">J2Z65_005438</name>
</gene>
<reference evidence="2 3" key="1">
    <citation type="submission" date="2021-03" db="EMBL/GenBank/DDBJ databases">
        <title>Genomic Encyclopedia of Type Strains, Phase IV (KMG-IV): sequencing the most valuable type-strain genomes for metagenomic binning, comparative biology and taxonomic classification.</title>
        <authorList>
            <person name="Goeker M."/>
        </authorList>
    </citation>
    <scope>NUCLEOTIDE SEQUENCE [LARGE SCALE GENOMIC DNA]</scope>
    <source>
        <strain evidence="2 3">DSM 24950</strain>
    </source>
</reference>
<feature type="transmembrane region" description="Helical" evidence="1">
    <location>
        <begin position="298"/>
        <end position="322"/>
    </location>
</feature>
<feature type="transmembrane region" description="Helical" evidence="1">
    <location>
        <begin position="267"/>
        <end position="286"/>
    </location>
</feature>
<dbReference type="Proteomes" id="UP001519344">
    <property type="component" value="Unassembled WGS sequence"/>
</dbReference>
<keyword evidence="1" id="KW-0472">Membrane</keyword>
<feature type="transmembrane region" description="Helical" evidence="1">
    <location>
        <begin position="329"/>
        <end position="350"/>
    </location>
</feature>
<feature type="transmembrane region" description="Helical" evidence="1">
    <location>
        <begin position="186"/>
        <end position="205"/>
    </location>
</feature>
<dbReference type="RefSeq" id="WP_244999179.1">
    <property type="nucleotide sequence ID" value="NZ_JAGGKV010000019.1"/>
</dbReference>
<keyword evidence="1" id="KW-0812">Transmembrane</keyword>